<dbReference type="GO" id="GO:0000162">
    <property type="term" value="P:L-tryptophan biosynthetic process"/>
    <property type="evidence" value="ECO:0007669"/>
    <property type="project" value="UniProtKB-UniRule"/>
</dbReference>
<accession>A0A8J6NEL8</accession>
<dbReference type="InterPro" id="IPR013785">
    <property type="entry name" value="Aldolase_TIM"/>
</dbReference>
<protein>
    <recommendedName>
        <fullName evidence="8">Indole-3-glycerol phosphate synthase</fullName>
        <shortName evidence="8">IGPS</shortName>
        <ecNumber evidence="8">4.1.1.48</ecNumber>
    </recommendedName>
</protein>
<dbReference type="InterPro" id="IPR011060">
    <property type="entry name" value="RibuloseP-bd_barrel"/>
</dbReference>
<organism evidence="10 11">
    <name type="scientific">Candidatus Desulfobia pelagia</name>
    <dbReference type="NCBI Taxonomy" id="2841692"/>
    <lineage>
        <taxon>Bacteria</taxon>
        <taxon>Pseudomonadati</taxon>
        <taxon>Thermodesulfobacteriota</taxon>
        <taxon>Desulfobulbia</taxon>
        <taxon>Desulfobulbales</taxon>
        <taxon>Desulfobulbaceae</taxon>
        <taxon>Candidatus Desulfobia</taxon>
    </lineage>
</organism>
<dbReference type="FunFam" id="3.20.20.70:FF:000024">
    <property type="entry name" value="Indole-3-glycerol phosphate synthase"/>
    <property type="match status" value="1"/>
</dbReference>
<comment type="similarity">
    <text evidence="8">Belongs to the TrpC family.</text>
</comment>
<dbReference type="GO" id="GO:0004425">
    <property type="term" value="F:indole-3-glycerol-phosphate synthase activity"/>
    <property type="evidence" value="ECO:0007669"/>
    <property type="project" value="UniProtKB-UniRule"/>
</dbReference>
<feature type="domain" description="Indole-3-glycerol phosphate synthase" evidence="9">
    <location>
        <begin position="3"/>
        <end position="251"/>
    </location>
</feature>
<keyword evidence="3 8" id="KW-0028">Amino-acid biosynthesis</keyword>
<reference evidence="10 11" key="1">
    <citation type="submission" date="2020-08" db="EMBL/GenBank/DDBJ databases">
        <title>Bridging the membrane lipid divide: bacteria of the FCB group superphylum have the potential to synthesize archaeal ether lipids.</title>
        <authorList>
            <person name="Villanueva L."/>
            <person name="Von Meijenfeldt F.A.B."/>
            <person name="Westbye A.B."/>
            <person name="Yadav S."/>
            <person name="Hopmans E.C."/>
            <person name="Dutilh B.E."/>
            <person name="Sinninghe Damste J.S."/>
        </authorList>
    </citation>
    <scope>NUCLEOTIDE SEQUENCE [LARGE SCALE GENOMIC DNA]</scope>
    <source>
        <strain evidence="10">NIOZ-UU47</strain>
    </source>
</reference>
<keyword evidence="4 8" id="KW-0210">Decarboxylase</keyword>
<proteinExistence type="inferred from homology"/>
<dbReference type="UniPathway" id="UPA00035">
    <property type="reaction ID" value="UER00043"/>
</dbReference>
<keyword evidence="7 8" id="KW-0456">Lyase</keyword>
<evidence type="ECO:0000259" key="9">
    <source>
        <dbReference type="Pfam" id="PF00218"/>
    </source>
</evidence>
<evidence type="ECO:0000256" key="2">
    <source>
        <dbReference type="ARBA" id="ARBA00004696"/>
    </source>
</evidence>
<dbReference type="EC" id="4.1.1.48" evidence="8"/>
<dbReference type="Pfam" id="PF00218">
    <property type="entry name" value="IGPS"/>
    <property type="match status" value="1"/>
</dbReference>
<dbReference type="PANTHER" id="PTHR22854:SF2">
    <property type="entry name" value="INDOLE-3-GLYCEROL-PHOSPHATE SYNTHASE"/>
    <property type="match status" value="1"/>
</dbReference>
<dbReference type="EMBL" id="JACNJZ010000135">
    <property type="protein sequence ID" value="MBC8318167.1"/>
    <property type="molecule type" value="Genomic_DNA"/>
</dbReference>
<dbReference type="Gene3D" id="3.20.20.70">
    <property type="entry name" value="Aldolase class I"/>
    <property type="match status" value="1"/>
</dbReference>
<name>A0A8J6NEL8_9BACT</name>
<dbReference type="GO" id="GO:0004640">
    <property type="term" value="F:phosphoribosylanthranilate isomerase activity"/>
    <property type="evidence" value="ECO:0007669"/>
    <property type="project" value="TreeGrafter"/>
</dbReference>
<evidence type="ECO:0000256" key="6">
    <source>
        <dbReference type="ARBA" id="ARBA00023141"/>
    </source>
</evidence>
<dbReference type="InterPro" id="IPR045186">
    <property type="entry name" value="Indole-3-glycerol_P_synth"/>
</dbReference>
<dbReference type="PANTHER" id="PTHR22854">
    <property type="entry name" value="TRYPTOPHAN BIOSYNTHESIS PROTEIN"/>
    <property type="match status" value="1"/>
</dbReference>
<comment type="pathway">
    <text evidence="2 8">Amino-acid biosynthesis; L-tryptophan biosynthesis; L-tryptophan from chorismate: step 4/5.</text>
</comment>
<dbReference type="InterPro" id="IPR013798">
    <property type="entry name" value="Indole-3-glycerol_P_synth_dom"/>
</dbReference>
<keyword evidence="5 8" id="KW-0822">Tryptophan biosynthesis</keyword>
<dbReference type="SUPFAM" id="SSF51366">
    <property type="entry name" value="Ribulose-phoshate binding barrel"/>
    <property type="match status" value="1"/>
</dbReference>
<evidence type="ECO:0000256" key="4">
    <source>
        <dbReference type="ARBA" id="ARBA00022793"/>
    </source>
</evidence>
<comment type="caution">
    <text evidence="10">The sequence shown here is derived from an EMBL/GenBank/DDBJ whole genome shotgun (WGS) entry which is preliminary data.</text>
</comment>
<evidence type="ECO:0000313" key="10">
    <source>
        <dbReference type="EMBL" id="MBC8318167.1"/>
    </source>
</evidence>
<dbReference type="CDD" id="cd00331">
    <property type="entry name" value="IGPS"/>
    <property type="match status" value="1"/>
</dbReference>
<dbReference type="HAMAP" id="MF_00134_B">
    <property type="entry name" value="IGPS_B"/>
    <property type="match status" value="1"/>
</dbReference>
<evidence type="ECO:0000256" key="5">
    <source>
        <dbReference type="ARBA" id="ARBA00022822"/>
    </source>
</evidence>
<gene>
    <name evidence="8 10" type="primary">trpC</name>
    <name evidence="10" type="ORF">H8E41_09690</name>
</gene>
<evidence type="ECO:0000256" key="3">
    <source>
        <dbReference type="ARBA" id="ARBA00022605"/>
    </source>
</evidence>
<evidence type="ECO:0000256" key="1">
    <source>
        <dbReference type="ARBA" id="ARBA00001633"/>
    </source>
</evidence>
<dbReference type="NCBIfam" id="NF001377">
    <property type="entry name" value="PRK00278.2-4"/>
    <property type="match status" value="1"/>
</dbReference>
<dbReference type="AlphaFoldDB" id="A0A8J6NEL8"/>
<sequence length="254" mass="27806">MILDTIVEQKKREVKALLSQGTVAPECSIDPPRGFIRALVEFSGVALIAEAKKASPSKGVIRPDFDPVAIAHDYEDGGAQAMSVLTDEKFFQGSLEYIPQIRQQIKLPVLRKDFIIHEAQVSQASIYGADAILLIAAILDVFQMKDLQAQCVGLGMDALVEVHDEEELEKALEAQSRLIGINNRNLNDFSMDLDTTFRLKKNIPAEIPVVSESGIGNFDDIRRCEDAGIAAVLVGETLMRAESPKAAITELMGR</sequence>
<dbReference type="Proteomes" id="UP000614424">
    <property type="component" value="Unassembled WGS sequence"/>
</dbReference>
<evidence type="ECO:0000256" key="8">
    <source>
        <dbReference type="HAMAP-Rule" id="MF_00134"/>
    </source>
</evidence>
<comment type="catalytic activity">
    <reaction evidence="1 8">
        <text>1-(2-carboxyphenylamino)-1-deoxy-D-ribulose 5-phosphate + H(+) = (1S,2R)-1-C-(indol-3-yl)glycerol 3-phosphate + CO2 + H2O</text>
        <dbReference type="Rhea" id="RHEA:23476"/>
        <dbReference type="ChEBI" id="CHEBI:15377"/>
        <dbReference type="ChEBI" id="CHEBI:15378"/>
        <dbReference type="ChEBI" id="CHEBI:16526"/>
        <dbReference type="ChEBI" id="CHEBI:58613"/>
        <dbReference type="ChEBI" id="CHEBI:58866"/>
        <dbReference type="EC" id="4.1.1.48"/>
    </reaction>
</comment>
<evidence type="ECO:0000256" key="7">
    <source>
        <dbReference type="ARBA" id="ARBA00023239"/>
    </source>
</evidence>
<keyword evidence="6 8" id="KW-0057">Aromatic amino acid biosynthesis</keyword>
<evidence type="ECO:0000313" key="11">
    <source>
        <dbReference type="Proteomes" id="UP000614424"/>
    </source>
</evidence>